<reference evidence="9" key="2">
    <citation type="submission" date="2025-04" db="UniProtKB">
        <authorList>
            <consortium name="RefSeq"/>
        </authorList>
    </citation>
    <scope>IDENTIFICATION</scope>
</reference>
<evidence type="ECO:0000256" key="2">
    <source>
        <dbReference type="ARBA" id="ARBA00022690"/>
    </source>
</evidence>
<protein>
    <submittedName>
        <fullName evidence="9">Accessory gland protein Acp76A</fullName>
    </submittedName>
</protein>
<dbReference type="GeneID" id="108043392"/>
<dbReference type="InterPro" id="IPR023795">
    <property type="entry name" value="Serpin_CS"/>
</dbReference>
<evidence type="ECO:0000313" key="7">
    <source>
        <dbReference type="EnsemblMetazoa" id="XP_016977578.1"/>
    </source>
</evidence>
<dbReference type="PROSITE" id="PS00284">
    <property type="entry name" value="SERPIN"/>
    <property type="match status" value="1"/>
</dbReference>
<reference evidence="7" key="3">
    <citation type="submission" date="2025-05" db="UniProtKB">
        <authorList>
            <consortium name="EnsemblMetazoa"/>
        </authorList>
    </citation>
    <scope>IDENTIFICATION</scope>
</reference>
<reference evidence="8" key="1">
    <citation type="journal article" date="2021" name="Elife">
        <title>Highly contiguous assemblies of 101 drosophilid genomes.</title>
        <authorList>
            <person name="Kim B.Y."/>
            <person name="Wang J.R."/>
            <person name="Miller D.E."/>
            <person name="Barmina O."/>
            <person name="Delaney E."/>
            <person name="Thompson A."/>
            <person name="Comeault A.A."/>
            <person name="Peede D."/>
            <person name="D'Agostino E.R."/>
            <person name="Pelaez J."/>
            <person name="Aguilar J.M."/>
            <person name="Haji D."/>
            <person name="Matsunaga T."/>
            <person name="Armstrong E.E."/>
            <person name="Zych M."/>
            <person name="Ogawa Y."/>
            <person name="Stamenkovic-Radak M."/>
            <person name="Jelic M."/>
            <person name="Veselinovic M.S."/>
            <person name="Tanaskovic M."/>
            <person name="Eric P."/>
            <person name="Gao J.J."/>
            <person name="Katoh T.K."/>
            <person name="Toda M.J."/>
            <person name="Watabe H."/>
            <person name="Watada M."/>
            <person name="Davis J.S."/>
            <person name="Moyle L.C."/>
            <person name="Manoli G."/>
            <person name="Bertolini E."/>
            <person name="Kostal V."/>
            <person name="Hawley R.S."/>
            <person name="Takahashi A."/>
            <person name="Jones C.D."/>
            <person name="Price D.K."/>
            <person name="Whiteman N."/>
            <person name="Kopp A."/>
            <person name="Matute D.R."/>
            <person name="Petrov D.A."/>
        </authorList>
    </citation>
    <scope>NUCLEOTIDE SEQUENCE [LARGE SCALE GENOMIC DNA]</scope>
</reference>
<proteinExistence type="inferred from homology"/>
<dbReference type="RefSeq" id="XP_016977578.1">
    <property type="nucleotide sequence ID" value="XM_017122089.1"/>
</dbReference>
<organism evidence="9">
    <name type="scientific">Drosophila rhopaloa</name>
    <name type="common">Fruit fly</name>
    <dbReference type="NCBI Taxonomy" id="1041015"/>
    <lineage>
        <taxon>Eukaryota</taxon>
        <taxon>Metazoa</taxon>
        <taxon>Ecdysozoa</taxon>
        <taxon>Arthropoda</taxon>
        <taxon>Hexapoda</taxon>
        <taxon>Insecta</taxon>
        <taxon>Pterygota</taxon>
        <taxon>Neoptera</taxon>
        <taxon>Endopterygota</taxon>
        <taxon>Diptera</taxon>
        <taxon>Brachycera</taxon>
        <taxon>Muscomorpha</taxon>
        <taxon>Ephydroidea</taxon>
        <taxon>Drosophilidae</taxon>
        <taxon>Drosophila</taxon>
        <taxon>Sophophora</taxon>
    </lineage>
</organism>
<evidence type="ECO:0000313" key="9">
    <source>
        <dbReference type="RefSeq" id="XP_016977578.1"/>
    </source>
</evidence>
<accession>A0A6P4ERC1</accession>
<dbReference type="SUPFAM" id="SSF56574">
    <property type="entry name" value="Serpins"/>
    <property type="match status" value="1"/>
</dbReference>
<keyword evidence="3" id="KW-0722">Serine protease inhibitor</keyword>
<dbReference type="EnsemblMetazoa" id="XM_017122089.2">
    <property type="protein sequence ID" value="XP_016977578.1"/>
    <property type="gene ID" value="LOC108043392"/>
</dbReference>
<dbReference type="InterPro" id="IPR000215">
    <property type="entry name" value="Serpin_fam"/>
</dbReference>
<evidence type="ECO:0000256" key="1">
    <source>
        <dbReference type="ARBA" id="ARBA00009500"/>
    </source>
</evidence>
<dbReference type="InterPro" id="IPR042185">
    <property type="entry name" value="Serpin_sf_2"/>
</dbReference>
<dbReference type="Proteomes" id="UP001652680">
    <property type="component" value="Unassembled WGS sequence"/>
</dbReference>
<dbReference type="GO" id="GO:0005615">
    <property type="term" value="C:extracellular space"/>
    <property type="evidence" value="ECO:0007669"/>
    <property type="project" value="InterPro"/>
</dbReference>
<dbReference type="Gene3D" id="3.30.497.10">
    <property type="entry name" value="Antithrombin, subunit I, domain 2"/>
    <property type="match status" value="1"/>
</dbReference>
<name>A0A6P4ERC1_DRORH</name>
<sequence length="364" mass="41766">MDKPILIFIILLLLAKHFIASRFEVNLVRQLSNRNLSQNFVVSPFAIRQALVLLYLGKDTRRDYQLARALKITGRLNGKIISYFGKARFKAIKQDFTMANRIYLAPDYSTLEQLKKLSANIGVDVENMNFAENSKSEDEIKQWLNNLIDKSGLNLFANNDVSNITQMVAVQGISVSPLWKHRAISMSKMPFSIARPNRKPFVYKVQMMYTVAPFEYFNDEDVRGVMIPFSKTDIGMLVLLPRRQLSTQKVLQNLDKYLQIKLQKAEETHLLLPIFTVQETINLNDALQALGIKKIFTEDDDDSQATVAKFRQYAQLESKPNRVLMSADIGGDNDQRVVNVNKPFVFVIKDQNTIYMVGRMESIR</sequence>
<dbReference type="InterPro" id="IPR042178">
    <property type="entry name" value="Serpin_sf_1"/>
</dbReference>
<keyword evidence="8" id="KW-1185">Reference proteome</keyword>
<keyword evidence="5" id="KW-0732">Signal</keyword>
<dbReference type="PANTHER" id="PTHR11461">
    <property type="entry name" value="SERINE PROTEASE INHIBITOR, SERPIN"/>
    <property type="match status" value="1"/>
</dbReference>
<dbReference type="OrthoDB" id="9518664at2759"/>
<feature type="domain" description="Serpin" evidence="6">
    <location>
        <begin position="25"/>
        <end position="363"/>
    </location>
</feature>
<dbReference type="SMART" id="SM00093">
    <property type="entry name" value="SERPIN"/>
    <property type="match status" value="1"/>
</dbReference>
<comment type="similarity">
    <text evidence="1 4">Belongs to the serpin family.</text>
</comment>
<gene>
    <name evidence="9" type="primary">LOC108043392</name>
    <name evidence="7" type="synonym">108043392</name>
</gene>
<evidence type="ECO:0000259" key="6">
    <source>
        <dbReference type="SMART" id="SM00093"/>
    </source>
</evidence>
<feature type="signal peptide" evidence="5">
    <location>
        <begin position="1"/>
        <end position="20"/>
    </location>
</feature>
<dbReference type="InterPro" id="IPR036186">
    <property type="entry name" value="Serpin_sf"/>
</dbReference>
<dbReference type="GO" id="GO:0004867">
    <property type="term" value="F:serine-type endopeptidase inhibitor activity"/>
    <property type="evidence" value="ECO:0007669"/>
    <property type="project" value="UniProtKB-KW"/>
</dbReference>
<dbReference type="AlphaFoldDB" id="A0A6P4ERC1"/>
<evidence type="ECO:0000313" key="8">
    <source>
        <dbReference type="Proteomes" id="UP001652680"/>
    </source>
</evidence>
<evidence type="ECO:0000256" key="4">
    <source>
        <dbReference type="RuleBase" id="RU000411"/>
    </source>
</evidence>
<keyword evidence="2" id="KW-0646">Protease inhibitor</keyword>
<dbReference type="InterPro" id="IPR023796">
    <property type="entry name" value="Serpin_dom"/>
</dbReference>
<feature type="chain" id="PRO_5027982607" evidence="5">
    <location>
        <begin position="21"/>
        <end position="364"/>
    </location>
</feature>
<dbReference type="PANTHER" id="PTHR11461:SF211">
    <property type="entry name" value="GH10112P-RELATED"/>
    <property type="match status" value="1"/>
</dbReference>
<evidence type="ECO:0000256" key="3">
    <source>
        <dbReference type="ARBA" id="ARBA00022900"/>
    </source>
</evidence>
<dbReference type="Gene3D" id="2.30.39.10">
    <property type="entry name" value="Alpha-1-antitrypsin, domain 1"/>
    <property type="match status" value="1"/>
</dbReference>
<evidence type="ECO:0000256" key="5">
    <source>
        <dbReference type="SAM" id="SignalP"/>
    </source>
</evidence>
<dbReference type="Pfam" id="PF00079">
    <property type="entry name" value="Serpin"/>
    <property type="match status" value="1"/>
</dbReference>